<dbReference type="Proteomes" id="UP001164746">
    <property type="component" value="Chromosome 8"/>
</dbReference>
<reference evidence="3" key="1">
    <citation type="submission" date="2022-11" db="EMBL/GenBank/DDBJ databases">
        <title>Centuries of genome instability and evolution in soft-shell clam transmissible cancer (bioRxiv).</title>
        <authorList>
            <person name="Hart S.F.M."/>
            <person name="Yonemitsu M.A."/>
            <person name="Giersch R.M."/>
            <person name="Beal B.F."/>
            <person name="Arriagada G."/>
            <person name="Davis B.W."/>
            <person name="Ostrander E.A."/>
            <person name="Goff S.P."/>
            <person name="Metzger M.J."/>
        </authorList>
    </citation>
    <scope>NUCLEOTIDE SEQUENCE</scope>
    <source>
        <strain evidence="3">MELC-2E11</strain>
        <tissue evidence="3">Siphon/mantle</tissue>
    </source>
</reference>
<evidence type="ECO:0000259" key="2">
    <source>
        <dbReference type="PROSITE" id="PS00028"/>
    </source>
</evidence>
<feature type="domain" description="C2H2-type" evidence="2">
    <location>
        <begin position="56"/>
        <end position="76"/>
    </location>
</feature>
<sequence>MAMLDKSNIVDFSSRPRRVHQTAGRNYDGEGARTLELRGVLDVLSAYTGYEGGINCSMCGKLYKSKVCFIKHLWEHSVYWDLFPGDKNHERVLAIQAALILYSHYLGVSQEDAERLCDLLVTSPNSHENGQTSTSNSDIPMTSRLHTTPKKNGRPGPYQYPTTPSKFEKETPPDPYPVTPLREMEPKLVCPGAPRKDKRKASHMKIQRTARRRRRLLLE</sequence>
<feature type="compositionally biased region" description="Basic residues" evidence="1">
    <location>
        <begin position="196"/>
        <end position="219"/>
    </location>
</feature>
<proteinExistence type="predicted"/>
<dbReference type="InterPro" id="IPR013087">
    <property type="entry name" value="Znf_C2H2_type"/>
</dbReference>
<name>A0ABY7EQR4_MYAAR</name>
<evidence type="ECO:0000313" key="5">
    <source>
        <dbReference type="Proteomes" id="UP001164746"/>
    </source>
</evidence>
<feature type="compositionally biased region" description="Polar residues" evidence="1">
    <location>
        <begin position="123"/>
        <end position="146"/>
    </location>
</feature>
<gene>
    <name evidence="3" type="ORF">MAR_025627</name>
    <name evidence="4" type="ORF">MAR_025664</name>
</gene>
<evidence type="ECO:0000313" key="3">
    <source>
        <dbReference type="EMBL" id="WAR11447.1"/>
    </source>
</evidence>
<evidence type="ECO:0000313" key="4">
    <source>
        <dbReference type="EMBL" id="WAR11484.1"/>
    </source>
</evidence>
<accession>A0ABY7EQR4</accession>
<protein>
    <recommendedName>
        <fullName evidence="2">C2H2-type domain-containing protein</fullName>
    </recommendedName>
</protein>
<dbReference type="PROSITE" id="PS00028">
    <property type="entry name" value="ZINC_FINGER_C2H2_1"/>
    <property type="match status" value="1"/>
</dbReference>
<feature type="region of interest" description="Disordered" evidence="1">
    <location>
        <begin position="123"/>
        <end position="219"/>
    </location>
</feature>
<dbReference type="EMBL" id="CP111019">
    <property type="protein sequence ID" value="WAR11484.1"/>
    <property type="molecule type" value="Genomic_DNA"/>
</dbReference>
<dbReference type="EMBL" id="CP111019">
    <property type="protein sequence ID" value="WAR11447.1"/>
    <property type="molecule type" value="Genomic_DNA"/>
</dbReference>
<organism evidence="3 5">
    <name type="scientific">Mya arenaria</name>
    <name type="common">Soft-shell clam</name>
    <dbReference type="NCBI Taxonomy" id="6604"/>
    <lineage>
        <taxon>Eukaryota</taxon>
        <taxon>Metazoa</taxon>
        <taxon>Spiralia</taxon>
        <taxon>Lophotrochozoa</taxon>
        <taxon>Mollusca</taxon>
        <taxon>Bivalvia</taxon>
        <taxon>Autobranchia</taxon>
        <taxon>Heteroconchia</taxon>
        <taxon>Euheterodonta</taxon>
        <taxon>Imparidentia</taxon>
        <taxon>Neoheterodontei</taxon>
        <taxon>Myida</taxon>
        <taxon>Myoidea</taxon>
        <taxon>Myidae</taxon>
        <taxon>Mya</taxon>
    </lineage>
</organism>
<keyword evidence="5" id="KW-1185">Reference proteome</keyword>
<evidence type="ECO:0000256" key="1">
    <source>
        <dbReference type="SAM" id="MobiDB-lite"/>
    </source>
</evidence>